<dbReference type="PANTHER" id="PTHR12137">
    <property type="entry name" value="CARBOHYDRATE SULFOTRANSFERASE"/>
    <property type="match status" value="1"/>
</dbReference>
<keyword evidence="5" id="KW-1133">Transmembrane helix</keyword>
<keyword evidence="12" id="KW-1185">Reference proteome</keyword>
<evidence type="ECO:0000256" key="6">
    <source>
        <dbReference type="ARBA" id="ARBA00023034"/>
    </source>
</evidence>
<keyword evidence="3 9" id="KW-0808">Transferase</keyword>
<keyword evidence="9" id="KW-0735">Signal-anchor</keyword>
<keyword evidence="4" id="KW-0812">Transmembrane</keyword>
<gene>
    <name evidence="11" type="ORF">KP79_PYT07798</name>
</gene>
<accession>A0A210Q8D0</accession>
<evidence type="ECO:0000256" key="1">
    <source>
        <dbReference type="ARBA" id="ARBA00004323"/>
    </source>
</evidence>
<comment type="subcellular location">
    <subcellularLocation>
        <location evidence="1 9">Golgi apparatus membrane</location>
        <topology evidence="1 9">Single-pass type II membrane protein</topology>
    </subcellularLocation>
</comment>
<dbReference type="PANTHER" id="PTHR12137:SF63">
    <property type="entry name" value="CARBOHYDRATE SULFOTRANSFERASE"/>
    <property type="match status" value="1"/>
</dbReference>
<evidence type="ECO:0000313" key="11">
    <source>
        <dbReference type="EMBL" id="OWF44988.1"/>
    </source>
</evidence>
<keyword evidence="10" id="KW-0732">Signal</keyword>
<evidence type="ECO:0000256" key="3">
    <source>
        <dbReference type="ARBA" id="ARBA00022679"/>
    </source>
</evidence>
<evidence type="ECO:0000256" key="4">
    <source>
        <dbReference type="ARBA" id="ARBA00022692"/>
    </source>
</evidence>
<protein>
    <recommendedName>
        <fullName evidence="9">Carbohydrate sulfotransferase</fullName>
        <ecNumber evidence="9">2.8.2.-</ecNumber>
    </recommendedName>
</protein>
<dbReference type="GO" id="GO:0008146">
    <property type="term" value="F:sulfotransferase activity"/>
    <property type="evidence" value="ECO:0007669"/>
    <property type="project" value="InterPro"/>
</dbReference>
<dbReference type="Proteomes" id="UP000242188">
    <property type="component" value="Unassembled WGS sequence"/>
</dbReference>
<reference evidence="11 12" key="1">
    <citation type="journal article" date="2017" name="Nat. Ecol. Evol.">
        <title>Scallop genome provides insights into evolution of bilaterian karyotype and development.</title>
        <authorList>
            <person name="Wang S."/>
            <person name="Zhang J."/>
            <person name="Jiao W."/>
            <person name="Li J."/>
            <person name="Xun X."/>
            <person name="Sun Y."/>
            <person name="Guo X."/>
            <person name="Huan P."/>
            <person name="Dong B."/>
            <person name="Zhang L."/>
            <person name="Hu X."/>
            <person name="Sun X."/>
            <person name="Wang J."/>
            <person name="Zhao C."/>
            <person name="Wang Y."/>
            <person name="Wang D."/>
            <person name="Huang X."/>
            <person name="Wang R."/>
            <person name="Lv J."/>
            <person name="Li Y."/>
            <person name="Zhang Z."/>
            <person name="Liu B."/>
            <person name="Lu W."/>
            <person name="Hui Y."/>
            <person name="Liang J."/>
            <person name="Zhou Z."/>
            <person name="Hou R."/>
            <person name="Li X."/>
            <person name="Liu Y."/>
            <person name="Li H."/>
            <person name="Ning X."/>
            <person name="Lin Y."/>
            <person name="Zhao L."/>
            <person name="Xing Q."/>
            <person name="Dou J."/>
            <person name="Li Y."/>
            <person name="Mao J."/>
            <person name="Guo H."/>
            <person name="Dou H."/>
            <person name="Li T."/>
            <person name="Mu C."/>
            <person name="Jiang W."/>
            <person name="Fu Q."/>
            <person name="Fu X."/>
            <person name="Miao Y."/>
            <person name="Liu J."/>
            <person name="Yu Q."/>
            <person name="Li R."/>
            <person name="Liao H."/>
            <person name="Li X."/>
            <person name="Kong Y."/>
            <person name="Jiang Z."/>
            <person name="Chourrout D."/>
            <person name="Li R."/>
            <person name="Bao Z."/>
        </authorList>
    </citation>
    <scope>NUCLEOTIDE SEQUENCE [LARGE SCALE GENOMIC DNA]</scope>
    <source>
        <strain evidence="11 12">PY_sf001</strain>
    </source>
</reference>
<dbReference type="GO" id="GO:0016051">
    <property type="term" value="P:carbohydrate biosynthetic process"/>
    <property type="evidence" value="ECO:0007669"/>
    <property type="project" value="InterPro"/>
</dbReference>
<feature type="chain" id="PRO_5012849298" description="Carbohydrate sulfotransferase" evidence="10">
    <location>
        <begin position="24"/>
        <end position="478"/>
    </location>
</feature>
<evidence type="ECO:0000313" key="12">
    <source>
        <dbReference type="Proteomes" id="UP000242188"/>
    </source>
</evidence>
<organism evidence="11 12">
    <name type="scientific">Mizuhopecten yessoensis</name>
    <name type="common">Japanese scallop</name>
    <name type="synonym">Patinopecten yessoensis</name>
    <dbReference type="NCBI Taxonomy" id="6573"/>
    <lineage>
        <taxon>Eukaryota</taxon>
        <taxon>Metazoa</taxon>
        <taxon>Spiralia</taxon>
        <taxon>Lophotrochozoa</taxon>
        <taxon>Mollusca</taxon>
        <taxon>Bivalvia</taxon>
        <taxon>Autobranchia</taxon>
        <taxon>Pteriomorphia</taxon>
        <taxon>Pectinida</taxon>
        <taxon>Pectinoidea</taxon>
        <taxon>Pectinidae</taxon>
        <taxon>Mizuhopecten</taxon>
    </lineage>
</organism>
<evidence type="ECO:0000256" key="10">
    <source>
        <dbReference type="SAM" id="SignalP"/>
    </source>
</evidence>
<dbReference type="OrthoDB" id="6117100at2759"/>
<proteinExistence type="inferred from homology"/>
<feature type="signal peptide" evidence="10">
    <location>
        <begin position="1"/>
        <end position="23"/>
    </location>
</feature>
<dbReference type="AlphaFoldDB" id="A0A210Q8D0"/>
<sequence length="478" mass="56875">MKRRRNIMLLLILFLLLFGYAILQSRSKKRDVKEAEAMLDFQYIRRGEKRNDYEVNRRHSHIGSEKDKTSVFTNNHKENVIASGVNVKQNFAERKEQEVKTITTLKDNDPDKLYKDRRDRLLEVCSRQQFDLKSPPGVLSRNIIDRRQKFAYCTIQKTASTFWKRVFRIVIGESKASSPFDPSVLALQHFDHLKDIPIDLRENFMKESLTFLFIRDPYSRLFSGYVDKLFSPNYVFWKGYGKFGIEQVRTNRSRNDLTCGHDLSFREFVKTVIYTEKHNTHRDGHFTAQYEHCDPCKYKYDVIGKLETLAQDTFYLLKKMGKFTLMKSVMNRFHENTLEDTIRDQVDMLFRFRSYYPLCKVTFFEAQKLMWKKFQIRGILSKHSKYPVTKEESERITNRDFTRMLYLGRGDAVDRNISKKNKEEAVLEAFSTVDKEDMELLSELFRPDCELFGYDCRPAKLFKIKEVIKPWYFDSNTA</sequence>
<evidence type="ECO:0000256" key="2">
    <source>
        <dbReference type="ARBA" id="ARBA00006339"/>
    </source>
</evidence>
<evidence type="ECO:0000256" key="9">
    <source>
        <dbReference type="RuleBase" id="RU364020"/>
    </source>
</evidence>
<comment type="similarity">
    <text evidence="2 9">Belongs to the sulfotransferase 2 family.</text>
</comment>
<dbReference type="GO" id="GO:0000139">
    <property type="term" value="C:Golgi membrane"/>
    <property type="evidence" value="ECO:0007669"/>
    <property type="project" value="UniProtKB-SubCell"/>
</dbReference>
<keyword evidence="9" id="KW-0119">Carbohydrate metabolism</keyword>
<keyword evidence="7" id="KW-0472">Membrane</keyword>
<evidence type="ECO:0000256" key="8">
    <source>
        <dbReference type="ARBA" id="ARBA00023180"/>
    </source>
</evidence>
<dbReference type="EMBL" id="NEDP02004628">
    <property type="protein sequence ID" value="OWF44988.1"/>
    <property type="molecule type" value="Genomic_DNA"/>
</dbReference>
<keyword evidence="8 9" id="KW-0325">Glycoprotein</keyword>
<evidence type="ECO:0000256" key="5">
    <source>
        <dbReference type="ARBA" id="ARBA00022989"/>
    </source>
</evidence>
<evidence type="ECO:0000256" key="7">
    <source>
        <dbReference type="ARBA" id="ARBA00023136"/>
    </source>
</evidence>
<dbReference type="InterPro" id="IPR005331">
    <property type="entry name" value="Sulfotransferase"/>
</dbReference>
<name>A0A210Q8D0_MIZYE</name>
<keyword evidence="6 9" id="KW-0333">Golgi apparatus</keyword>
<dbReference type="EC" id="2.8.2.-" evidence="9"/>
<dbReference type="Pfam" id="PF03567">
    <property type="entry name" value="Sulfotransfer_2"/>
    <property type="match status" value="1"/>
</dbReference>
<dbReference type="InterPro" id="IPR018011">
    <property type="entry name" value="Carb_sulfotrans_8-10"/>
</dbReference>
<comment type="caution">
    <text evidence="11">The sequence shown here is derived from an EMBL/GenBank/DDBJ whole genome shotgun (WGS) entry which is preliminary data.</text>
</comment>